<protein>
    <submittedName>
        <fullName evidence="1">Uncharacterized protein</fullName>
    </submittedName>
</protein>
<dbReference type="EMBL" id="MU859090">
    <property type="protein sequence ID" value="KAK3954433.1"/>
    <property type="molecule type" value="Genomic_DNA"/>
</dbReference>
<evidence type="ECO:0000313" key="2">
    <source>
        <dbReference type="Proteomes" id="UP001303222"/>
    </source>
</evidence>
<reference evidence="1" key="2">
    <citation type="submission" date="2023-06" db="EMBL/GenBank/DDBJ databases">
        <authorList>
            <consortium name="Lawrence Berkeley National Laboratory"/>
            <person name="Mondo S.J."/>
            <person name="Hensen N."/>
            <person name="Bonometti L."/>
            <person name="Westerberg I."/>
            <person name="Brannstrom I.O."/>
            <person name="Guillou S."/>
            <person name="Cros-Aarteil S."/>
            <person name="Calhoun S."/>
            <person name="Haridas S."/>
            <person name="Kuo A."/>
            <person name="Pangilinan J."/>
            <person name="Riley R."/>
            <person name="Labutti K."/>
            <person name="Andreopoulos B."/>
            <person name="Lipzen A."/>
            <person name="Chen C."/>
            <person name="Yanf M."/>
            <person name="Daum C."/>
            <person name="Ng V."/>
            <person name="Clum A."/>
            <person name="Steindorff A."/>
            <person name="Ohm R."/>
            <person name="Martin F."/>
            <person name="Silar P."/>
            <person name="Natvig D."/>
            <person name="Lalanne C."/>
            <person name="Gautier V."/>
            <person name="Ament-Velasquez S.L."/>
            <person name="Kruys A."/>
            <person name="Hutchinson M.I."/>
            <person name="Powell A.J."/>
            <person name="Barry K."/>
            <person name="Miller A.N."/>
            <person name="Grigoriev I.V."/>
            <person name="Debuchy R."/>
            <person name="Gladieux P."/>
            <person name="Thoren M.H."/>
            <person name="Johannesson H."/>
        </authorList>
    </citation>
    <scope>NUCLEOTIDE SEQUENCE</scope>
    <source>
        <strain evidence="1">CBS 626.80</strain>
    </source>
</reference>
<comment type="caution">
    <text evidence="1">The sequence shown here is derived from an EMBL/GenBank/DDBJ whole genome shotgun (WGS) entry which is preliminary data.</text>
</comment>
<accession>A0AAN6P0F1</accession>
<organism evidence="1 2">
    <name type="scientific">Pseudoneurospora amorphoporcata</name>
    <dbReference type="NCBI Taxonomy" id="241081"/>
    <lineage>
        <taxon>Eukaryota</taxon>
        <taxon>Fungi</taxon>
        <taxon>Dikarya</taxon>
        <taxon>Ascomycota</taxon>
        <taxon>Pezizomycotina</taxon>
        <taxon>Sordariomycetes</taxon>
        <taxon>Sordariomycetidae</taxon>
        <taxon>Sordariales</taxon>
        <taxon>Sordariaceae</taxon>
        <taxon>Pseudoneurospora</taxon>
    </lineage>
</organism>
<reference evidence="1" key="1">
    <citation type="journal article" date="2023" name="Mol. Phylogenet. Evol.">
        <title>Genome-scale phylogeny and comparative genomics of the fungal order Sordariales.</title>
        <authorList>
            <person name="Hensen N."/>
            <person name="Bonometti L."/>
            <person name="Westerberg I."/>
            <person name="Brannstrom I.O."/>
            <person name="Guillou S."/>
            <person name="Cros-Aarteil S."/>
            <person name="Calhoun S."/>
            <person name="Haridas S."/>
            <person name="Kuo A."/>
            <person name="Mondo S."/>
            <person name="Pangilinan J."/>
            <person name="Riley R."/>
            <person name="LaButti K."/>
            <person name="Andreopoulos B."/>
            <person name="Lipzen A."/>
            <person name="Chen C."/>
            <person name="Yan M."/>
            <person name="Daum C."/>
            <person name="Ng V."/>
            <person name="Clum A."/>
            <person name="Steindorff A."/>
            <person name="Ohm R.A."/>
            <person name="Martin F."/>
            <person name="Silar P."/>
            <person name="Natvig D.O."/>
            <person name="Lalanne C."/>
            <person name="Gautier V."/>
            <person name="Ament-Velasquez S.L."/>
            <person name="Kruys A."/>
            <person name="Hutchinson M.I."/>
            <person name="Powell A.J."/>
            <person name="Barry K."/>
            <person name="Miller A.N."/>
            <person name="Grigoriev I.V."/>
            <person name="Debuchy R."/>
            <person name="Gladieux P."/>
            <person name="Hiltunen Thoren M."/>
            <person name="Johannesson H."/>
        </authorList>
    </citation>
    <scope>NUCLEOTIDE SEQUENCE</scope>
    <source>
        <strain evidence="1">CBS 626.80</strain>
    </source>
</reference>
<gene>
    <name evidence="1" type="ORF">QBC32DRAFT_88830</name>
</gene>
<evidence type="ECO:0000313" key="1">
    <source>
        <dbReference type="EMBL" id="KAK3954433.1"/>
    </source>
</evidence>
<dbReference type="Proteomes" id="UP001303222">
    <property type="component" value="Unassembled WGS sequence"/>
</dbReference>
<proteinExistence type="predicted"/>
<keyword evidence="2" id="KW-1185">Reference proteome</keyword>
<name>A0AAN6P0F1_9PEZI</name>
<dbReference type="AlphaFoldDB" id="A0AAN6P0F1"/>
<sequence length="113" mass="12855">MRTCAMFVFIAVGIRLNGRIQRILCIGVLGRDLQTPLVPTVDASKNRAAQKTNKAETTNFMAVLWPLQVIVDSIIGGLYYWIVNQWFPATGDTCTLPFEIHRGYRRDCQRCIH</sequence>